<accession>A0ACD6A8Q1</accession>
<sequence>MSSSGETDHGAAAGSSEGPFGGGGFVKAGADACQEARYTWTTSSKSTLVLVTIKQVSNADRRQDGTTHIHGLELSTVRIVGRMLDCAEYDTQLRFTLDDGTGRIPVQRWYEGQWEANLLKYLRNGQYVIVHGHLRSSPYRLDGQLDPPAHLEDNGHVMDAYDIRDIGDHNFITFHFIQCIYVEKELTETEAKAKDIEQQSAVLTQSTSESDDFNRTAYYTIVGTLRDPTVRDMEHGISYKYIKRKTRLPDQLIEFILSQLADHDDIFTTIDEHHYKWSME</sequence>
<reference evidence="1" key="2">
    <citation type="submission" date="2025-09" db="UniProtKB">
        <authorList>
            <consortium name="EnsemblPlants"/>
        </authorList>
    </citation>
    <scope>IDENTIFICATION</scope>
</reference>
<dbReference type="EnsemblPlants" id="AVESA.00010b.r2.7DG1356140.1">
    <property type="protein sequence ID" value="AVESA.00010b.r2.7DG1356140.1.CDS"/>
    <property type="gene ID" value="AVESA.00010b.r2.7DG1356140"/>
</dbReference>
<reference evidence="1" key="1">
    <citation type="submission" date="2021-05" db="EMBL/GenBank/DDBJ databases">
        <authorList>
            <person name="Scholz U."/>
            <person name="Mascher M."/>
            <person name="Fiebig A."/>
        </authorList>
    </citation>
    <scope>NUCLEOTIDE SEQUENCE [LARGE SCALE GENOMIC DNA]</scope>
</reference>
<dbReference type="Proteomes" id="UP001732700">
    <property type="component" value="Chromosome 7D"/>
</dbReference>
<evidence type="ECO:0000313" key="1">
    <source>
        <dbReference type="EnsemblPlants" id="AVESA.00010b.r2.7DG1356140.1.CDS"/>
    </source>
</evidence>
<organism evidence="1 2">
    <name type="scientific">Avena sativa</name>
    <name type="common">Oat</name>
    <dbReference type="NCBI Taxonomy" id="4498"/>
    <lineage>
        <taxon>Eukaryota</taxon>
        <taxon>Viridiplantae</taxon>
        <taxon>Streptophyta</taxon>
        <taxon>Embryophyta</taxon>
        <taxon>Tracheophyta</taxon>
        <taxon>Spermatophyta</taxon>
        <taxon>Magnoliopsida</taxon>
        <taxon>Liliopsida</taxon>
        <taxon>Poales</taxon>
        <taxon>Poaceae</taxon>
        <taxon>BOP clade</taxon>
        <taxon>Pooideae</taxon>
        <taxon>Poodae</taxon>
        <taxon>Poeae</taxon>
        <taxon>Poeae Chloroplast Group 1 (Aveneae type)</taxon>
        <taxon>Aveninae</taxon>
        <taxon>Avena</taxon>
    </lineage>
</organism>
<name>A0ACD6A8Q1_AVESA</name>
<keyword evidence="2" id="KW-1185">Reference proteome</keyword>
<evidence type="ECO:0000313" key="2">
    <source>
        <dbReference type="Proteomes" id="UP001732700"/>
    </source>
</evidence>
<protein>
    <submittedName>
        <fullName evidence="1">Uncharacterized protein</fullName>
    </submittedName>
</protein>
<proteinExistence type="predicted"/>